<dbReference type="AlphaFoldDB" id="A0A426JHQ5"/>
<keyword evidence="2" id="KW-1185">Reference proteome</keyword>
<evidence type="ECO:0000313" key="2">
    <source>
        <dbReference type="Proteomes" id="UP000274515"/>
    </source>
</evidence>
<dbReference type="EMBL" id="RSAA01000035">
    <property type="protein sequence ID" value="RRO12686.1"/>
    <property type="molecule type" value="Genomic_DNA"/>
</dbReference>
<sequence>MDWMIAPDPTGRALRDVLPSMLSAMGVEGFTDTIGIPPCRNALVLLIDGLGHELLREHASDAPFLASLQNAPPLTAGFPTTTVTSITSLATGRCAGEHGVVGYTFAEPGGGLLHPLSWTARSAPSGDDERASMLEKWPPEQVQPHTTVLERAEAADVDVRTAVPHHFHGTGLTRASLRAGRFRGVRELGDLAAELLDAATSPGPTLCYGYHGGVDLLGHIHGPGSVQWRLQLRQVDAFVQMVAEQLPPGAVLGVVADHGMVEIDPTGVIDADSDPALQEGVRLLGGEVRARHVYTWPGAREDVLAAWRETIGDRGSVLTAEDAVEAGYFGPVSASVRPRIGDVLAIMRTTGVVRSVVEPGESTLRGHHGSLTAAEQWVPVLLTGAEGP</sequence>
<dbReference type="Gene3D" id="3.40.720.10">
    <property type="entry name" value="Alkaline Phosphatase, subunit A"/>
    <property type="match status" value="1"/>
</dbReference>
<name>A0A426JHQ5_9PSEU</name>
<dbReference type="OrthoDB" id="9779267at2"/>
<dbReference type="PANTHER" id="PTHR10151">
    <property type="entry name" value="ECTONUCLEOTIDE PYROPHOSPHATASE/PHOSPHODIESTERASE"/>
    <property type="match status" value="1"/>
</dbReference>
<dbReference type="Pfam" id="PF01663">
    <property type="entry name" value="Phosphodiest"/>
    <property type="match status" value="1"/>
</dbReference>
<dbReference type="PANTHER" id="PTHR10151:SF120">
    <property type="entry name" value="BIS(5'-ADENOSYL)-TRIPHOSPHATASE"/>
    <property type="match status" value="1"/>
</dbReference>
<dbReference type="InterPro" id="IPR017850">
    <property type="entry name" value="Alkaline_phosphatase_core_sf"/>
</dbReference>
<reference evidence="1 2" key="1">
    <citation type="submission" date="2018-11" db="EMBL/GenBank/DDBJ databases">
        <title>Saccharopolyspora rhizosphaerae sp. nov., an actinomycete isolated from rhizosphere soil in Thailand.</title>
        <authorList>
            <person name="Intra B."/>
            <person name="Euanorasetr J."/>
            <person name="Take A."/>
            <person name="Inahashi Y."/>
            <person name="Mori M."/>
            <person name="Panbangred W."/>
            <person name="Matsumoto A."/>
        </authorList>
    </citation>
    <scope>NUCLEOTIDE SEQUENCE [LARGE SCALE GENOMIC DNA]</scope>
    <source>
        <strain evidence="1 2">H219</strain>
    </source>
</reference>
<protein>
    <submittedName>
        <fullName evidence="1">Alkaline phosphatase family protein</fullName>
    </submittedName>
</protein>
<evidence type="ECO:0000313" key="1">
    <source>
        <dbReference type="EMBL" id="RRO12686.1"/>
    </source>
</evidence>
<comment type="caution">
    <text evidence="1">The sequence shown here is derived from an EMBL/GenBank/DDBJ whole genome shotgun (WGS) entry which is preliminary data.</text>
</comment>
<gene>
    <name evidence="1" type="ORF">EIL87_23580</name>
</gene>
<dbReference type="SUPFAM" id="SSF53649">
    <property type="entry name" value="Alkaline phosphatase-like"/>
    <property type="match status" value="1"/>
</dbReference>
<dbReference type="GO" id="GO:0016787">
    <property type="term" value="F:hydrolase activity"/>
    <property type="evidence" value="ECO:0007669"/>
    <property type="project" value="UniProtKB-ARBA"/>
</dbReference>
<proteinExistence type="predicted"/>
<organism evidence="1 2">
    <name type="scientific">Saccharopolyspora rhizosphaerae</name>
    <dbReference type="NCBI Taxonomy" id="2492662"/>
    <lineage>
        <taxon>Bacteria</taxon>
        <taxon>Bacillati</taxon>
        <taxon>Actinomycetota</taxon>
        <taxon>Actinomycetes</taxon>
        <taxon>Pseudonocardiales</taxon>
        <taxon>Pseudonocardiaceae</taxon>
        <taxon>Saccharopolyspora</taxon>
    </lineage>
</organism>
<dbReference type="Proteomes" id="UP000274515">
    <property type="component" value="Unassembled WGS sequence"/>
</dbReference>
<accession>A0A426JHQ5</accession>
<dbReference type="InterPro" id="IPR002591">
    <property type="entry name" value="Phosphodiest/P_Trfase"/>
</dbReference>